<dbReference type="SUPFAM" id="SSF51735">
    <property type="entry name" value="NAD(P)-binding Rossmann-fold domains"/>
    <property type="match status" value="1"/>
</dbReference>
<accession>A0A1C5I8F0</accession>
<dbReference type="PRINTS" id="PR00081">
    <property type="entry name" value="GDHRDH"/>
</dbReference>
<dbReference type="EMBL" id="LT607754">
    <property type="protein sequence ID" value="SCG54076.1"/>
    <property type="molecule type" value="Genomic_DNA"/>
</dbReference>
<evidence type="ECO:0000313" key="1">
    <source>
        <dbReference type="EMBL" id="SCG54076.1"/>
    </source>
</evidence>
<dbReference type="InterPro" id="IPR036291">
    <property type="entry name" value="NAD(P)-bd_dom_sf"/>
</dbReference>
<name>A0A1C5I8F0_9ACTN</name>
<evidence type="ECO:0000313" key="2">
    <source>
        <dbReference type="Proteomes" id="UP000198221"/>
    </source>
</evidence>
<reference evidence="2" key="1">
    <citation type="submission" date="2016-06" db="EMBL/GenBank/DDBJ databases">
        <authorList>
            <person name="Varghese N."/>
            <person name="Submissions Spin"/>
        </authorList>
    </citation>
    <scope>NUCLEOTIDE SEQUENCE [LARGE SCALE GENOMIC DNA]</scope>
    <source>
        <strain evidence="2">DSM 43819</strain>
    </source>
</reference>
<gene>
    <name evidence="1" type="ORF">GA0070613_2366</name>
</gene>
<organism evidence="1 2">
    <name type="scientific">Micromonospora inositola</name>
    <dbReference type="NCBI Taxonomy" id="47865"/>
    <lineage>
        <taxon>Bacteria</taxon>
        <taxon>Bacillati</taxon>
        <taxon>Actinomycetota</taxon>
        <taxon>Actinomycetes</taxon>
        <taxon>Micromonosporales</taxon>
        <taxon>Micromonosporaceae</taxon>
        <taxon>Micromonospora</taxon>
    </lineage>
</organism>
<dbReference type="Pfam" id="PF00106">
    <property type="entry name" value="adh_short"/>
    <property type="match status" value="1"/>
</dbReference>
<proteinExistence type="predicted"/>
<dbReference type="AlphaFoldDB" id="A0A1C5I8F0"/>
<dbReference type="PANTHER" id="PTHR44147">
    <property type="entry name" value="DEHYDROGENASE/REDUCTASE SDR FAMILY MEMBER 1"/>
    <property type="match status" value="1"/>
</dbReference>
<dbReference type="InterPro" id="IPR002347">
    <property type="entry name" value="SDR_fam"/>
</dbReference>
<dbReference type="PANTHER" id="PTHR44147:SF2">
    <property type="entry name" value="DEHYDROGENASE_REDUCTASE SDR FAMILY MEMBER 1"/>
    <property type="match status" value="1"/>
</dbReference>
<dbReference type="Proteomes" id="UP000198221">
    <property type="component" value="Chromosome I"/>
</dbReference>
<dbReference type="Gene3D" id="3.40.50.720">
    <property type="entry name" value="NAD(P)-binding Rossmann-like Domain"/>
    <property type="match status" value="1"/>
</dbReference>
<protein>
    <submittedName>
        <fullName evidence="1">NAD(P)-dependent dehydrogenase, short-chain alcohol dehydrogenase family</fullName>
    </submittedName>
</protein>
<keyword evidence="2" id="KW-1185">Reference proteome</keyword>
<dbReference type="NCBIfam" id="NF006159">
    <property type="entry name" value="PRK08303.1"/>
    <property type="match status" value="1"/>
</dbReference>
<sequence>MPPRQTTLGLQTGLRLSGIADIVDRMTKPLTGKIALVAGATRGAGRQIAVQFGAAGATVYVTGRTTRERRSEMDRPETIEETAELVTAAGGAGIAVPVDHLDPDQVRRLVERIDAEQGRLDVLVNDIWGADPLITWEKPVWEQPLDAGFRTLRLAVDTHIITSHFALPLLIRHPGGLVVEIGDGTKEYNDATYRLSVFYDLAKVSVNRLAFTQAHELAPHGCTAVALTPGWLRSEAMLEHFGVTEATWRDGAAKDPHFVMSETPAFVGRAVVALAADPERARWNGRSVDSGGLAQVYGFTDLDGTRPHWSRYYDEVVAAGKPADDTGYR</sequence>